<dbReference type="EMBL" id="CP062983">
    <property type="protein sequence ID" value="QPC82799.1"/>
    <property type="molecule type" value="Genomic_DNA"/>
</dbReference>
<dbReference type="AlphaFoldDB" id="A0A7S8IET8"/>
<keyword evidence="2" id="KW-1185">Reference proteome</keyword>
<accession>A0A7S8IET8</accession>
<evidence type="ECO:0000313" key="1">
    <source>
        <dbReference type="EMBL" id="QPC82799.1"/>
    </source>
</evidence>
<gene>
    <name evidence="1" type="ORF">G4Y79_00035</name>
</gene>
<sequence length="136" mass="15725">MALIPQWHDEEKTVFLFHYTTSLTSWQEYWDAIEEGLREINTVQHPVIVLFDPYSFTIPSGNPLPHLRKAINLKPPHVIAIVTISTNRFISMIIEWVKKVGLYQWLYIVTTEKESDELIAQLKADAIELDGIANGY</sequence>
<organism evidence="1 2">
    <name type="scientific">Phototrophicus methaneseepsis</name>
    <dbReference type="NCBI Taxonomy" id="2710758"/>
    <lineage>
        <taxon>Bacteria</taxon>
        <taxon>Bacillati</taxon>
        <taxon>Chloroflexota</taxon>
        <taxon>Candidatus Thermofontia</taxon>
        <taxon>Phototrophicales</taxon>
        <taxon>Phototrophicaceae</taxon>
        <taxon>Phototrophicus</taxon>
    </lineage>
</organism>
<dbReference type="Proteomes" id="UP000594468">
    <property type="component" value="Chromosome"/>
</dbReference>
<name>A0A7S8IET8_9CHLR</name>
<evidence type="ECO:0000313" key="2">
    <source>
        <dbReference type="Proteomes" id="UP000594468"/>
    </source>
</evidence>
<dbReference type="KEGG" id="pmet:G4Y79_00035"/>
<dbReference type="RefSeq" id="WP_195170868.1">
    <property type="nucleotide sequence ID" value="NZ_CP062983.1"/>
</dbReference>
<proteinExistence type="predicted"/>
<protein>
    <submittedName>
        <fullName evidence="1">Uncharacterized protein</fullName>
    </submittedName>
</protein>
<reference evidence="1 2" key="1">
    <citation type="submission" date="2020-02" db="EMBL/GenBank/DDBJ databases">
        <authorList>
            <person name="Zheng R.K."/>
            <person name="Sun C.M."/>
        </authorList>
    </citation>
    <scope>NUCLEOTIDE SEQUENCE [LARGE SCALE GENOMIC DNA]</scope>
    <source>
        <strain evidence="2">rifampicinis</strain>
    </source>
</reference>